<accession>A0ABY4TX90</accession>
<dbReference type="Proteomes" id="UP001055580">
    <property type="component" value="Chromosome"/>
</dbReference>
<name>A0ABY4TX90_9SPHN</name>
<proteinExistence type="predicted"/>
<evidence type="ECO:0000259" key="2">
    <source>
        <dbReference type="Pfam" id="PF13400"/>
    </source>
</evidence>
<dbReference type="InterPro" id="IPR036465">
    <property type="entry name" value="vWFA_dom_sf"/>
</dbReference>
<sequence>MWGSKSKGNRAGGLLSRLARDVRGNALMIMAAALIPLAGMVGGGIDVSRMYILKTRLQHACDAGSLAGRRTMGGGTWAYNNNYANSQAEQFFDGNFESGSFGSSDLSRVFTESAGRVTGTVSAKIPMTLMRIFGKTTETIAVTCATEMRLPNTDIMFVLDTTGSMAQQQPGDTVSKMDALKTSVKCFYEIVARNDTDANCTTGTPSGGVGNQVQVRFGFMPYSTNVNVGKLLPIDYFADTWKYQTRKANMVNDPNNFTWVQRGQPKTTNTDYPAATNVPQSYCSPQQAAASGYNSSTDSYSNNNTVKTTLAKTVTSTAWTSANGGTCTGTRPWVETVYDKVPGQAFQNWTYDQLSVNVGLLKNGNSWRDSFKWPIGANGTDRTITWDGCIEERQTTKTTSYNPIPSAAKDMNIDLLPSTGDDTTRWGPALQELIYARQVQTDWNQMNRAAVTTTAEYYNNVPYYCPTEARKLQEWPSANQFDDYVDSLQPSGNTYHDIGLIWGARFASPTGIFASENATTKQGGEIERHIIFMTDGDACTNNTDYAAYGMPWFDRRQTSDSAVPTGGCTSNSYTLVEQVNKRTEGLCAAIKNKNITLWVIAFGDLATETETRLSNCATSGRYFKATSASQLQQTFKSIADQISMLRLTQ</sequence>
<reference evidence="3" key="1">
    <citation type="submission" date="2022-05" db="EMBL/GenBank/DDBJ databases">
        <title>Sphingomonas sp. strain RMG20 Genome sequencing and assembly.</title>
        <authorList>
            <person name="Kim I."/>
        </authorList>
    </citation>
    <scope>NUCLEOTIDE SEQUENCE</scope>
    <source>
        <strain evidence="3">RMG20</strain>
    </source>
</reference>
<evidence type="ECO:0000313" key="3">
    <source>
        <dbReference type="EMBL" id="URW76968.1"/>
    </source>
</evidence>
<feature type="domain" description="Putative Flp pilus-assembly TadG-like N-terminal" evidence="2">
    <location>
        <begin position="24"/>
        <end position="68"/>
    </location>
</feature>
<feature type="transmembrane region" description="Helical" evidence="1">
    <location>
        <begin position="26"/>
        <end position="45"/>
    </location>
</feature>
<keyword evidence="1" id="KW-1133">Transmembrane helix</keyword>
<evidence type="ECO:0000313" key="4">
    <source>
        <dbReference type="Proteomes" id="UP001055580"/>
    </source>
</evidence>
<keyword evidence="1" id="KW-0812">Transmembrane</keyword>
<dbReference type="Pfam" id="PF13400">
    <property type="entry name" value="Tad"/>
    <property type="match status" value="1"/>
</dbReference>
<dbReference type="EMBL" id="CP098401">
    <property type="protein sequence ID" value="URW76968.1"/>
    <property type="molecule type" value="Genomic_DNA"/>
</dbReference>
<dbReference type="RefSeq" id="WP_250754802.1">
    <property type="nucleotide sequence ID" value="NZ_CP098401.1"/>
</dbReference>
<dbReference type="InterPro" id="IPR028087">
    <property type="entry name" value="Tad_N"/>
</dbReference>
<keyword evidence="1" id="KW-0472">Membrane</keyword>
<gene>
    <name evidence="3" type="ORF">M9980_06360</name>
</gene>
<dbReference type="Gene3D" id="3.40.50.410">
    <property type="entry name" value="von Willebrand factor, type A domain"/>
    <property type="match status" value="2"/>
</dbReference>
<keyword evidence="4" id="KW-1185">Reference proteome</keyword>
<protein>
    <submittedName>
        <fullName evidence="3">Pilus assembly protein TadG-related protein</fullName>
    </submittedName>
</protein>
<evidence type="ECO:0000256" key="1">
    <source>
        <dbReference type="SAM" id="Phobius"/>
    </source>
</evidence>
<organism evidence="3 4">
    <name type="scientific">Sphingomonas donggukensis</name>
    <dbReference type="NCBI Taxonomy" id="2949093"/>
    <lineage>
        <taxon>Bacteria</taxon>
        <taxon>Pseudomonadati</taxon>
        <taxon>Pseudomonadota</taxon>
        <taxon>Alphaproteobacteria</taxon>
        <taxon>Sphingomonadales</taxon>
        <taxon>Sphingomonadaceae</taxon>
        <taxon>Sphingomonas</taxon>
    </lineage>
</organism>
<dbReference type="SUPFAM" id="SSF53300">
    <property type="entry name" value="vWA-like"/>
    <property type="match status" value="1"/>
</dbReference>